<evidence type="ECO:0000259" key="2">
    <source>
        <dbReference type="PROSITE" id="PS50937"/>
    </source>
</evidence>
<dbReference type="SUPFAM" id="SSF46955">
    <property type="entry name" value="Putative DNA-binding domain"/>
    <property type="match status" value="1"/>
</dbReference>
<protein>
    <submittedName>
        <fullName evidence="3">MerR family transcriptional regulator</fullName>
    </submittedName>
</protein>
<dbReference type="PRINTS" id="PR00040">
    <property type="entry name" value="HTHMERR"/>
</dbReference>
<dbReference type="PANTHER" id="PTHR30204:SF97">
    <property type="entry name" value="MERR FAMILY REGULATORY PROTEIN"/>
    <property type="match status" value="1"/>
</dbReference>
<comment type="caution">
    <text evidence="3">The sequence shown here is derived from an EMBL/GenBank/DDBJ whole genome shotgun (WGS) entry which is preliminary data.</text>
</comment>
<dbReference type="InterPro" id="IPR047057">
    <property type="entry name" value="MerR_fam"/>
</dbReference>
<organism evidence="3 4">
    <name type="scientific">Kineosporia mesophila</name>
    <dbReference type="NCBI Taxonomy" id="566012"/>
    <lineage>
        <taxon>Bacteria</taxon>
        <taxon>Bacillati</taxon>
        <taxon>Actinomycetota</taxon>
        <taxon>Actinomycetes</taxon>
        <taxon>Kineosporiales</taxon>
        <taxon>Kineosporiaceae</taxon>
        <taxon>Kineosporia</taxon>
    </lineage>
</organism>
<sequence length="126" mass="14025">MRIGDVAARSGVSVRSLRYYEEQGLLQSARSASGQRLYAEEAVDRVQLIQMLYAAGLPSRRIQELLPCVETGVSTEHTRTLLLAERERIDRQMSELALARGKLDEIIGIAFDYSQPCAASRIDQVA</sequence>
<proteinExistence type="predicted"/>
<dbReference type="PROSITE" id="PS00552">
    <property type="entry name" value="HTH_MERR_1"/>
    <property type="match status" value="1"/>
</dbReference>
<dbReference type="InterPro" id="IPR000551">
    <property type="entry name" value="MerR-type_HTH_dom"/>
</dbReference>
<dbReference type="InterPro" id="IPR009061">
    <property type="entry name" value="DNA-bd_dom_put_sf"/>
</dbReference>
<dbReference type="Gene3D" id="1.10.1660.10">
    <property type="match status" value="1"/>
</dbReference>
<dbReference type="SMART" id="SM00422">
    <property type="entry name" value="HTH_MERR"/>
    <property type="match status" value="1"/>
</dbReference>
<dbReference type="Pfam" id="PF13411">
    <property type="entry name" value="MerR_1"/>
    <property type="match status" value="1"/>
</dbReference>
<accession>A0ABP6ZE24</accession>
<reference evidence="4" key="1">
    <citation type="journal article" date="2019" name="Int. J. Syst. Evol. Microbiol.">
        <title>The Global Catalogue of Microorganisms (GCM) 10K type strain sequencing project: providing services to taxonomists for standard genome sequencing and annotation.</title>
        <authorList>
            <consortium name="The Broad Institute Genomics Platform"/>
            <consortium name="The Broad Institute Genome Sequencing Center for Infectious Disease"/>
            <person name="Wu L."/>
            <person name="Ma J."/>
        </authorList>
    </citation>
    <scope>NUCLEOTIDE SEQUENCE [LARGE SCALE GENOMIC DNA]</scope>
    <source>
        <strain evidence="4">JCM 16902</strain>
    </source>
</reference>
<dbReference type="PROSITE" id="PS50937">
    <property type="entry name" value="HTH_MERR_2"/>
    <property type="match status" value="1"/>
</dbReference>
<dbReference type="PANTHER" id="PTHR30204">
    <property type="entry name" value="REDOX-CYCLING DRUG-SENSING TRANSCRIPTIONAL ACTIVATOR SOXR"/>
    <property type="match status" value="1"/>
</dbReference>
<evidence type="ECO:0000313" key="4">
    <source>
        <dbReference type="Proteomes" id="UP001501074"/>
    </source>
</evidence>
<keyword evidence="4" id="KW-1185">Reference proteome</keyword>
<dbReference type="CDD" id="cd01282">
    <property type="entry name" value="HTH_MerR-like_sg3"/>
    <property type="match status" value="1"/>
</dbReference>
<evidence type="ECO:0000256" key="1">
    <source>
        <dbReference type="ARBA" id="ARBA00023125"/>
    </source>
</evidence>
<dbReference type="Proteomes" id="UP001501074">
    <property type="component" value="Unassembled WGS sequence"/>
</dbReference>
<evidence type="ECO:0000313" key="3">
    <source>
        <dbReference type="EMBL" id="GAA3604779.1"/>
    </source>
</evidence>
<dbReference type="RefSeq" id="WP_231483043.1">
    <property type="nucleotide sequence ID" value="NZ_BAAAZO010000003.1"/>
</dbReference>
<keyword evidence="1" id="KW-0238">DNA-binding</keyword>
<name>A0ABP6ZE24_9ACTN</name>
<feature type="domain" description="HTH merR-type" evidence="2">
    <location>
        <begin position="1"/>
        <end position="68"/>
    </location>
</feature>
<dbReference type="EMBL" id="BAAAZO010000003">
    <property type="protein sequence ID" value="GAA3604779.1"/>
    <property type="molecule type" value="Genomic_DNA"/>
</dbReference>
<gene>
    <name evidence="3" type="ORF">GCM10022223_20570</name>
</gene>